<dbReference type="Gene3D" id="3.40.220.10">
    <property type="entry name" value="Leucine Aminopeptidase, subunit E, domain 1"/>
    <property type="match status" value="1"/>
</dbReference>
<protein>
    <submittedName>
        <fullName evidence="2">Macro domain-containing protein</fullName>
    </submittedName>
</protein>
<dbReference type="PANTHER" id="PTHR11106">
    <property type="entry name" value="GANGLIOSIDE INDUCED DIFFERENTIATION ASSOCIATED PROTEIN 2-RELATED"/>
    <property type="match status" value="1"/>
</dbReference>
<reference evidence="2 3" key="1">
    <citation type="submission" date="2023-04" db="EMBL/GenBank/DDBJ databases">
        <title>Spirochaete genome identified in red abalone sample constitutes a novel genus.</title>
        <authorList>
            <person name="Sharma S.P."/>
            <person name="Purcell C.M."/>
            <person name="Hyde J.R."/>
            <person name="Severin A.J."/>
        </authorList>
    </citation>
    <scope>NUCLEOTIDE SEQUENCE [LARGE SCALE GENOMIC DNA]</scope>
    <source>
        <strain evidence="2 3">SP-2023</strain>
    </source>
</reference>
<dbReference type="RefSeq" id="WP_326927720.1">
    <property type="nucleotide sequence ID" value="NZ_CP123443.1"/>
</dbReference>
<keyword evidence="3" id="KW-1185">Reference proteome</keyword>
<dbReference type="Proteomes" id="UP001228690">
    <property type="component" value="Chromosome"/>
</dbReference>
<dbReference type="EMBL" id="CP123443">
    <property type="protein sequence ID" value="WGK69536.1"/>
    <property type="molecule type" value="Genomic_DNA"/>
</dbReference>
<evidence type="ECO:0000259" key="1">
    <source>
        <dbReference type="PROSITE" id="PS51154"/>
    </source>
</evidence>
<feature type="domain" description="Macro" evidence="1">
    <location>
        <begin position="1"/>
        <end position="185"/>
    </location>
</feature>
<dbReference type="SMART" id="SM00506">
    <property type="entry name" value="A1pp"/>
    <property type="match status" value="1"/>
</dbReference>
<dbReference type="SUPFAM" id="SSF52949">
    <property type="entry name" value="Macro domain-like"/>
    <property type="match status" value="1"/>
</dbReference>
<dbReference type="CDD" id="cd02908">
    <property type="entry name" value="Macro_OAADPr_deacetylase"/>
    <property type="match status" value="1"/>
</dbReference>
<sequence length="185" mass="20415">MPPMIRLSRGDITLLPVEAVVTAAKPQLAASDGVDAAVHRAAGPELLQACRDIYREKGECAPGNAVLTNAYQLRARFVIHAVGPVWPSNVDADEGSEELESLKEMLYLAYQNSLKLAYENHCKSVAFPCISTGASRFPKLVAARIALTAIKRFCQDNPQVKEVMEDIHLVCFDEENYQVYCEIFS</sequence>
<gene>
    <name evidence="2" type="ORF">P0082_01360</name>
</gene>
<evidence type="ECO:0000313" key="2">
    <source>
        <dbReference type="EMBL" id="WGK69536.1"/>
    </source>
</evidence>
<dbReference type="PROSITE" id="PS51154">
    <property type="entry name" value="MACRO"/>
    <property type="match status" value="1"/>
</dbReference>
<proteinExistence type="predicted"/>
<accession>A0ABY8MI77</accession>
<name>A0ABY8MI77_9SPIO</name>
<evidence type="ECO:0000313" key="3">
    <source>
        <dbReference type="Proteomes" id="UP001228690"/>
    </source>
</evidence>
<organism evidence="2 3">
    <name type="scientific">Candidatus Haliotispira prima</name>
    <dbReference type="NCBI Taxonomy" id="3034016"/>
    <lineage>
        <taxon>Bacteria</taxon>
        <taxon>Pseudomonadati</taxon>
        <taxon>Spirochaetota</taxon>
        <taxon>Spirochaetia</taxon>
        <taxon>Spirochaetales</taxon>
        <taxon>Spirochaetaceae</taxon>
        <taxon>Candidatus Haliotispira</taxon>
    </lineage>
</organism>
<dbReference type="InterPro" id="IPR043472">
    <property type="entry name" value="Macro_dom-like"/>
</dbReference>
<dbReference type="InterPro" id="IPR002589">
    <property type="entry name" value="Macro_dom"/>
</dbReference>
<dbReference type="PANTHER" id="PTHR11106:SF27">
    <property type="entry name" value="MACRO DOMAIN-CONTAINING PROTEIN"/>
    <property type="match status" value="1"/>
</dbReference>
<dbReference type="Pfam" id="PF01661">
    <property type="entry name" value="Macro"/>
    <property type="match status" value="1"/>
</dbReference>